<dbReference type="AlphaFoldDB" id="A0A177Y7U2"/>
<evidence type="ECO:0008006" key="4">
    <source>
        <dbReference type="Google" id="ProtNLM"/>
    </source>
</evidence>
<name>A0A177Y7U2_9NOCA</name>
<dbReference type="Proteomes" id="UP000077519">
    <property type="component" value="Unassembled WGS sequence"/>
</dbReference>
<feature type="transmembrane region" description="Helical" evidence="1">
    <location>
        <begin position="136"/>
        <end position="156"/>
    </location>
</feature>
<feature type="transmembrane region" description="Helical" evidence="1">
    <location>
        <begin position="186"/>
        <end position="207"/>
    </location>
</feature>
<feature type="transmembrane region" description="Helical" evidence="1">
    <location>
        <begin position="79"/>
        <end position="100"/>
    </location>
</feature>
<dbReference type="RefSeq" id="WP_068430872.1">
    <property type="nucleotide sequence ID" value="NZ_LVHI01000038.1"/>
</dbReference>
<evidence type="ECO:0000313" key="2">
    <source>
        <dbReference type="EMBL" id="OAK51567.1"/>
    </source>
</evidence>
<evidence type="ECO:0000313" key="3">
    <source>
        <dbReference type="Proteomes" id="UP000077519"/>
    </source>
</evidence>
<reference evidence="2 3" key="1">
    <citation type="submission" date="2016-03" db="EMBL/GenBank/DDBJ databases">
        <title>Genome sequence of Rhodococcus kyotonensis KB10.</title>
        <authorList>
            <person name="Jeong H."/>
            <person name="Hong C.E."/>
            <person name="Jo S.H."/>
            <person name="Park J.M."/>
        </authorList>
    </citation>
    <scope>NUCLEOTIDE SEQUENCE [LARGE SCALE GENOMIC DNA]</scope>
    <source>
        <strain evidence="2 3">KB10</strain>
    </source>
</reference>
<sequence length="227" mass="24262">MNITPSLLYRLSGVSVIVAFVLNLIGGTLHPVVGGWAHSVEALSAPFNPYAQYFLLIGTLLQFLGLPAVYVWVSKKAGLLGLIGFVLYFFSSMLVILPHLTVEAFVSVPIAKGPEVAHFLIPDDDSLFAAPAFQSLQMIAGIAFMASMLLMGISLLRSRAVPVWISVVMILGALVLFVPLPQAPVLTGLVIEIPRGLAIAAIGVLMLKRKNIDADAVTESRVDAVTR</sequence>
<keyword evidence="1" id="KW-0812">Transmembrane</keyword>
<keyword evidence="1" id="KW-0472">Membrane</keyword>
<organism evidence="2 3">
    <name type="scientific">Rhodococcoides kyotonense</name>
    <dbReference type="NCBI Taxonomy" id="398843"/>
    <lineage>
        <taxon>Bacteria</taxon>
        <taxon>Bacillati</taxon>
        <taxon>Actinomycetota</taxon>
        <taxon>Actinomycetes</taxon>
        <taxon>Mycobacteriales</taxon>
        <taxon>Nocardiaceae</taxon>
        <taxon>Rhodococcoides</taxon>
    </lineage>
</organism>
<keyword evidence="3" id="KW-1185">Reference proteome</keyword>
<evidence type="ECO:0000256" key="1">
    <source>
        <dbReference type="SAM" id="Phobius"/>
    </source>
</evidence>
<dbReference type="EMBL" id="LVHI01000038">
    <property type="protein sequence ID" value="OAK51567.1"/>
    <property type="molecule type" value="Genomic_DNA"/>
</dbReference>
<feature type="transmembrane region" description="Helical" evidence="1">
    <location>
        <begin position="163"/>
        <end position="180"/>
    </location>
</feature>
<feature type="transmembrane region" description="Helical" evidence="1">
    <location>
        <begin position="50"/>
        <end position="72"/>
    </location>
</feature>
<feature type="transmembrane region" description="Helical" evidence="1">
    <location>
        <begin position="7"/>
        <end position="30"/>
    </location>
</feature>
<gene>
    <name evidence="2" type="ORF">A3K89_11630</name>
</gene>
<accession>A0A177Y7U2</accession>
<keyword evidence="1" id="KW-1133">Transmembrane helix</keyword>
<protein>
    <recommendedName>
        <fullName evidence="4">DUF4386 domain-containing protein</fullName>
    </recommendedName>
</protein>
<comment type="caution">
    <text evidence="2">The sequence shown here is derived from an EMBL/GenBank/DDBJ whole genome shotgun (WGS) entry which is preliminary data.</text>
</comment>
<proteinExistence type="predicted"/>